<dbReference type="AlphaFoldDB" id="M7YTN3"/>
<organism evidence="1">
    <name type="scientific">Triticum urartu</name>
    <name type="common">Red wild einkorn</name>
    <name type="synonym">Crithodium urartu</name>
    <dbReference type="NCBI Taxonomy" id="4572"/>
    <lineage>
        <taxon>Eukaryota</taxon>
        <taxon>Viridiplantae</taxon>
        <taxon>Streptophyta</taxon>
        <taxon>Embryophyta</taxon>
        <taxon>Tracheophyta</taxon>
        <taxon>Spermatophyta</taxon>
        <taxon>Magnoliopsida</taxon>
        <taxon>Liliopsida</taxon>
        <taxon>Poales</taxon>
        <taxon>Poaceae</taxon>
        <taxon>BOP clade</taxon>
        <taxon>Pooideae</taxon>
        <taxon>Triticodae</taxon>
        <taxon>Triticeae</taxon>
        <taxon>Triticinae</taxon>
        <taxon>Triticum</taxon>
    </lineage>
</organism>
<dbReference type="EMBL" id="KD230829">
    <property type="protein sequence ID" value="EMS50476.1"/>
    <property type="molecule type" value="Genomic_DNA"/>
</dbReference>
<proteinExistence type="predicted"/>
<accession>M7YTN3</accession>
<name>M7YTN3_TRIUA</name>
<sequence>MANSGWAAMAQQYVAWRRRRLTAVCSVSECRHRRKSERRHRRKTSILTGIELTEYCAQEDSLHLRSAEVCREKLVGAAVVRCTWRRGRRVGWPAVTYVRGGQRQEIQLIPRHTYKARAPRTEKSIRLDPIGKAIYTASYGHKRNTSDSNTYKLPLIKRIGDGDSVLVWDNKWIPGTIPKKPFSITNVDKVADLIDPDIVCDGNSFS</sequence>
<protein>
    <submittedName>
        <fullName evidence="1">Uncharacterized protein</fullName>
    </submittedName>
</protein>
<gene>
    <name evidence="1" type="ORF">TRIUR3_31107</name>
</gene>
<reference evidence="1" key="1">
    <citation type="journal article" date="2013" name="Nature">
        <title>Draft genome of the wheat A-genome progenitor Triticum urartu.</title>
        <authorList>
            <person name="Ling H.Q."/>
            <person name="Zhao S."/>
            <person name="Liu D."/>
            <person name="Wang J."/>
            <person name="Sun H."/>
            <person name="Zhang C."/>
            <person name="Fan H."/>
            <person name="Li D."/>
            <person name="Dong L."/>
            <person name="Tao Y."/>
            <person name="Gao C."/>
            <person name="Wu H."/>
            <person name="Li Y."/>
            <person name="Cui Y."/>
            <person name="Guo X."/>
            <person name="Zheng S."/>
            <person name="Wang B."/>
            <person name="Yu K."/>
            <person name="Liang Q."/>
            <person name="Yang W."/>
            <person name="Lou X."/>
            <person name="Chen J."/>
            <person name="Feng M."/>
            <person name="Jian J."/>
            <person name="Zhang X."/>
            <person name="Luo G."/>
            <person name="Jiang Y."/>
            <person name="Liu J."/>
            <person name="Wang Z."/>
            <person name="Sha Y."/>
            <person name="Zhang B."/>
            <person name="Wu H."/>
            <person name="Tang D."/>
            <person name="Shen Q."/>
            <person name="Xue P."/>
            <person name="Zou S."/>
            <person name="Wang X."/>
            <person name="Liu X."/>
            <person name="Wang F."/>
            <person name="Yang Y."/>
            <person name="An X."/>
            <person name="Dong Z."/>
            <person name="Zhang K."/>
            <person name="Zhang X."/>
            <person name="Luo M.C."/>
            <person name="Dvorak J."/>
            <person name="Tong Y."/>
            <person name="Wang J."/>
            <person name="Yang H."/>
            <person name="Li Z."/>
            <person name="Wang D."/>
            <person name="Zhang A."/>
            <person name="Wang J."/>
        </authorList>
    </citation>
    <scope>NUCLEOTIDE SEQUENCE</scope>
</reference>
<evidence type="ECO:0000313" key="1">
    <source>
        <dbReference type="EMBL" id="EMS50476.1"/>
    </source>
</evidence>